<gene>
    <name evidence="12" type="primary">lpxC</name>
    <name evidence="13" type="ordered locus">Deba_0664</name>
</gene>
<sequence length="306" mass="33560">MTIYQRTLSRPVACTGIGLHSGRRINLCLRPAEPDTGVVFKRTDIPDSPLIPGDVNAVVSTEMCTTVGSGGACVATVEHLMSALAGVGVDNVLVEVDAPEIPVMDGSSAPFVFLLKHTGLKSQDQPRKYFAVRREVCVSEGDKFLKVLPADHFSVDYTIEFDHPLIRRQRMVYSQKNGSYDRQLSRARTFGFLSEFRRLQEANLALGGSLDNAVVVDDYRVLNDDGLRFDDEFVRHKVLDFVGDMALVGRPIMGAFVAHKSGHALNNKLFRKFLADPQAWQLVSPEAAPLDFEAAGALAMPQQAVA</sequence>
<comment type="catalytic activity">
    <reaction evidence="11 12">
        <text>a UDP-3-O-[(3R)-3-hydroxyacyl]-N-acetyl-alpha-D-glucosamine + H2O = a UDP-3-O-[(3R)-3-hydroxyacyl]-alpha-D-glucosamine + acetate</text>
        <dbReference type="Rhea" id="RHEA:67816"/>
        <dbReference type="ChEBI" id="CHEBI:15377"/>
        <dbReference type="ChEBI" id="CHEBI:30089"/>
        <dbReference type="ChEBI" id="CHEBI:137740"/>
        <dbReference type="ChEBI" id="CHEBI:173225"/>
        <dbReference type="EC" id="3.5.1.108"/>
    </reaction>
</comment>
<dbReference type="GO" id="GO:0009245">
    <property type="term" value="P:lipid A biosynthetic process"/>
    <property type="evidence" value="ECO:0007669"/>
    <property type="project" value="UniProtKB-UniRule"/>
</dbReference>
<dbReference type="NCBIfam" id="TIGR00325">
    <property type="entry name" value="lpxC"/>
    <property type="match status" value="1"/>
</dbReference>
<dbReference type="KEGG" id="dbr:Deba_0664"/>
<evidence type="ECO:0000256" key="6">
    <source>
        <dbReference type="ARBA" id="ARBA00022556"/>
    </source>
</evidence>
<comment type="pathway">
    <text evidence="3 12">Glycolipid biosynthesis; lipid IV(A) biosynthesis; lipid IV(A) from (3R)-3-hydroxytetradecanoyl-[acyl-carrier-protein] and UDP-N-acetyl-alpha-D-glucosamine: step 2/6.</text>
</comment>
<keyword evidence="6 12" id="KW-0441">Lipid A biosynthesis</keyword>
<proteinExistence type="inferred from homology"/>
<evidence type="ECO:0000256" key="7">
    <source>
        <dbReference type="ARBA" id="ARBA00022723"/>
    </source>
</evidence>
<dbReference type="InterPro" id="IPR015870">
    <property type="entry name" value="UDP-acyl_N-AcGlcN_deAcase_N"/>
</dbReference>
<keyword evidence="10 12" id="KW-0443">Lipid metabolism</keyword>
<dbReference type="OrthoDB" id="9802746at2"/>
<keyword evidence="14" id="KW-1185">Reference proteome</keyword>
<dbReference type="SUPFAM" id="SSF54211">
    <property type="entry name" value="Ribosomal protein S5 domain 2-like"/>
    <property type="match status" value="2"/>
</dbReference>
<dbReference type="GO" id="GO:0016020">
    <property type="term" value="C:membrane"/>
    <property type="evidence" value="ECO:0007669"/>
    <property type="project" value="GOC"/>
</dbReference>
<dbReference type="EC" id="3.5.1.108" evidence="4 12"/>
<dbReference type="UniPathway" id="UPA00359">
    <property type="reaction ID" value="UER00478"/>
</dbReference>
<accession>E1QEQ0</accession>
<feature type="active site" description="Proton donor" evidence="12">
    <location>
        <position position="263"/>
    </location>
</feature>
<dbReference type="Gene3D" id="3.30.230.20">
    <property type="entry name" value="lpxc deacetylase, domain 1"/>
    <property type="match status" value="1"/>
</dbReference>
<protein>
    <recommendedName>
        <fullName evidence="4 12">UDP-3-O-acyl-N-acetylglucosamine deacetylase</fullName>
        <shortName evidence="12">UDP-3-O-acyl-GlcNAc deacetylase</shortName>
        <ecNumber evidence="4 12">3.5.1.108</ecNumber>
    </recommendedName>
    <alternativeName>
        <fullName evidence="12">UDP-3-O-[R-3-hydroxymyristoyl]-N-acetylglucosamine deacetylase</fullName>
    </alternativeName>
</protein>
<feature type="binding site" evidence="12">
    <location>
        <position position="236"/>
    </location>
    <ligand>
        <name>Zn(2+)</name>
        <dbReference type="ChEBI" id="CHEBI:29105"/>
    </ligand>
</feature>
<keyword evidence="8 12" id="KW-0378">Hydrolase</keyword>
<dbReference type="eggNOG" id="COG0774">
    <property type="taxonomic scope" value="Bacteria"/>
</dbReference>
<organism evidence="13 14">
    <name type="scientific">Desulfarculus baarsii (strain ATCC 33931 / DSM 2075 / LMG 7858 / VKM B-1802 / 2st14)</name>
    <dbReference type="NCBI Taxonomy" id="644282"/>
    <lineage>
        <taxon>Bacteria</taxon>
        <taxon>Pseudomonadati</taxon>
        <taxon>Thermodesulfobacteriota</taxon>
        <taxon>Desulfarculia</taxon>
        <taxon>Desulfarculales</taxon>
        <taxon>Desulfarculaceae</taxon>
        <taxon>Desulfarculus</taxon>
    </lineage>
</organism>
<evidence type="ECO:0000256" key="10">
    <source>
        <dbReference type="ARBA" id="ARBA00023098"/>
    </source>
</evidence>
<dbReference type="GO" id="GO:0046872">
    <property type="term" value="F:metal ion binding"/>
    <property type="evidence" value="ECO:0007669"/>
    <property type="project" value="UniProtKB-KW"/>
</dbReference>
<dbReference type="GO" id="GO:0103117">
    <property type="term" value="F:UDP-3-O-acyl-N-acetylglucosamine deacetylase activity"/>
    <property type="evidence" value="ECO:0007669"/>
    <property type="project" value="UniProtKB-UniRule"/>
</dbReference>
<dbReference type="PANTHER" id="PTHR33694:SF1">
    <property type="entry name" value="UDP-3-O-ACYL-N-ACETYLGLUCOSAMINE DEACETYLASE 1, MITOCHONDRIAL-RELATED"/>
    <property type="match status" value="1"/>
</dbReference>
<dbReference type="InterPro" id="IPR004463">
    <property type="entry name" value="UDP-acyl_GlcNac_deAcase"/>
</dbReference>
<evidence type="ECO:0000256" key="8">
    <source>
        <dbReference type="ARBA" id="ARBA00022801"/>
    </source>
</evidence>
<comment type="cofactor">
    <cofactor evidence="1 12">
        <name>Zn(2+)</name>
        <dbReference type="ChEBI" id="CHEBI:29105"/>
    </cofactor>
</comment>
<feature type="binding site" evidence="12">
    <location>
        <position position="240"/>
    </location>
    <ligand>
        <name>Zn(2+)</name>
        <dbReference type="ChEBI" id="CHEBI:29105"/>
    </ligand>
</feature>
<evidence type="ECO:0000256" key="3">
    <source>
        <dbReference type="ARBA" id="ARBA00005002"/>
    </source>
</evidence>
<feature type="binding site" evidence="12">
    <location>
        <position position="79"/>
    </location>
    <ligand>
        <name>Zn(2+)</name>
        <dbReference type="ChEBI" id="CHEBI:29105"/>
    </ligand>
</feature>
<dbReference type="HOGENOM" id="CLU_046528_1_0_7"/>
<dbReference type="Gene3D" id="3.30.1700.10">
    <property type="entry name" value="lpxc deacetylase, domain 2"/>
    <property type="match status" value="1"/>
</dbReference>
<dbReference type="PANTHER" id="PTHR33694">
    <property type="entry name" value="UDP-3-O-ACYL-N-ACETYLGLUCOSAMINE DEACETYLASE 1, MITOCHONDRIAL-RELATED"/>
    <property type="match status" value="1"/>
</dbReference>
<evidence type="ECO:0000256" key="9">
    <source>
        <dbReference type="ARBA" id="ARBA00022833"/>
    </source>
</evidence>
<evidence type="ECO:0000256" key="4">
    <source>
        <dbReference type="ARBA" id="ARBA00012745"/>
    </source>
</evidence>
<dbReference type="Pfam" id="PF03331">
    <property type="entry name" value="LpxC"/>
    <property type="match status" value="1"/>
</dbReference>
<evidence type="ECO:0000256" key="5">
    <source>
        <dbReference type="ARBA" id="ARBA00022516"/>
    </source>
</evidence>
<evidence type="ECO:0000256" key="11">
    <source>
        <dbReference type="ARBA" id="ARBA00024535"/>
    </source>
</evidence>
<dbReference type="HAMAP" id="MF_00388">
    <property type="entry name" value="LpxC"/>
    <property type="match status" value="1"/>
</dbReference>
<evidence type="ECO:0000313" key="13">
    <source>
        <dbReference type="EMBL" id="ADK84036.1"/>
    </source>
</evidence>
<evidence type="ECO:0000256" key="2">
    <source>
        <dbReference type="ARBA" id="ARBA00002923"/>
    </source>
</evidence>
<evidence type="ECO:0000313" key="14">
    <source>
        <dbReference type="Proteomes" id="UP000009047"/>
    </source>
</evidence>
<keyword evidence="5 12" id="KW-0444">Lipid biosynthesis</keyword>
<comment type="function">
    <text evidence="2 12">Catalyzes the hydrolysis of UDP-3-O-myristoyl-N-acetylglucosamine to form UDP-3-O-myristoylglucosamine and acetate, the committed step in lipid A biosynthesis.</text>
</comment>
<keyword evidence="9 12" id="KW-0862">Zinc</keyword>
<dbReference type="STRING" id="644282.Deba_0664"/>
<comment type="similarity">
    <text evidence="12">Belongs to the LpxC family.</text>
</comment>
<keyword evidence="7 12" id="KW-0479">Metal-binding</keyword>
<name>E1QEQ0_DESB2</name>
<dbReference type="AlphaFoldDB" id="E1QEQ0"/>
<reference evidence="13 14" key="1">
    <citation type="journal article" date="2010" name="Stand. Genomic Sci.">
        <title>Complete genome sequence of Desulfarculus baarsii type strain (2st14).</title>
        <authorList>
            <person name="Sun H."/>
            <person name="Spring S."/>
            <person name="Lapidus A."/>
            <person name="Davenport K."/>
            <person name="Del Rio T.G."/>
            <person name="Tice H."/>
            <person name="Nolan M."/>
            <person name="Copeland A."/>
            <person name="Cheng J.F."/>
            <person name="Lucas S."/>
            <person name="Tapia R."/>
            <person name="Goodwin L."/>
            <person name="Pitluck S."/>
            <person name="Ivanova N."/>
            <person name="Pagani I."/>
            <person name="Mavromatis K."/>
            <person name="Ovchinnikova G."/>
            <person name="Pati A."/>
            <person name="Chen A."/>
            <person name="Palaniappan K."/>
            <person name="Hauser L."/>
            <person name="Chang Y.J."/>
            <person name="Jeffries C.D."/>
            <person name="Detter J.C."/>
            <person name="Han C."/>
            <person name="Rohde M."/>
            <person name="Brambilla E."/>
            <person name="Goker M."/>
            <person name="Woyke T."/>
            <person name="Bristow J."/>
            <person name="Eisen J.A."/>
            <person name="Markowitz V."/>
            <person name="Hugenholtz P."/>
            <person name="Kyrpides N.C."/>
            <person name="Klenk H.P."/>
            <person name="Land M."/>
        </authorList>
    </citation>
    <scope>NUCLEOTIDE SEQUENCE [LARGE SCALE GENOMIC DNA]</scope>
    <source>
        <strain evidence="14">ATCC 33931 / DSM 2075 / LMG 7858 / VKM B-1802 / 2st14</strain>
    </source>
</reference>
<dbReference type="InterPro" id="IPR020568">
    <property type="entry name" value="Ribosomal_Su5_D2-typ_SF"/>
</dbReference>
<evidence type="ECO:0000256" key="12">
    <source>
        <dbReference type="HAMAP-Rule" id="MF_00388"/>
    </source>
</evidence>
<dbReference type="InterPro" id="IPR011334">
    <property type="entry name" value="UDP-acyl_GlcNac_deAcase_C"/>
</dbReference>
<dbReference type="Proteomes" id="UP000009047">
    <property type="component" value="Chromosome"/>
</dbReference>
<dbReference type="RefSeq" id="WP_013257491.1">
    <property type="nucleotide sequence ID" value="NC_014365.1"/>
</dbReference>
<dbReference type="EMBL" id="CP002085">
    <property type="protein sequence ID" value="ADK84036.1"/>
    <property type="molecule type" value="Genomic_DNA"/>
</dbReference>
<evidence type="ECO:0000256" key="1">
    <source>
        <dbReference type="ARBA" id="ARBA00001947"/>
    </source>
</evidence>